<keyword evidence="1" id="KW-0732">Signal</keyword>
<feature type="signal peptide" evidence="1">
    <location>
        <begin position="1"/>
        <end position="21"/>
    </location>
</feature>
<reference evidence="3" key="1">
    <citation type="journal article" date="2014" name="Proc. Natl. Acad. Sci. U.S.A.">
        <title>Extensive sampling of basidiomycete genomes demonstrates inadequacy of the white-rot/brown-rot paradigm for wood decay fungi.</title>
        <authorList>
            <person name="Riley R."/>
            <person name="Salamov A.A."/>
            <person name="Brown D.W."/>
            <person name="Nagy L.G."/>
            <person name="Floudas D."/>
            <person name="Held B.W."/>
            <person name="Levasseur A."/>
            <person name="Lombard V."/>
            <person name="Morin E."/>
            <person name="Otillar R."/>
            <person name="Lindquist E.A."/>
            <person name="Sun H."/>
            <person name="LaButti K.M."/>
            <person name="Schmutz J."/>
            <person name="Jabbour D."/>
            <person name="Luo H."/>
            <person name="Baker S.E."/>
            <person name="Pisabarro A.G."/>
            <person name="Walton J.D."/>
            <person name="Blanchette R.A."/>
            <person name="Henrissat B."/>
            <person name="Martin F."/>
            <person name="Cullen D."/>
            <person name="Hibbett D.S."/>
            <person name="Grigoriev I.V."/>
        </authorList>
    </citation>
    <scope>NUCLEOTIDE SEQUENCE [LARGE SCALE GENOMIC DNA]</scope>
    <source>
        <strain evidence="3">CBS 339.88</strain>
    </source>
</reference>
<evidence type="ECO:0000256" key="1">
    <source>
        <dbReference type="SAM" id="SignalP"/>
    </source>
</evidence>
<dbReference type="Proteomes" id="UP000027222">
    <property type="component" value="Unassembled WGS sequence"/>
</dbReference>
<dbReference type="EMBL" id="KL142542">
    <property type="protein sequence ID" value="KDR65070.1"/>
    <property type="molecule type" value="Genomic_DNA"/>
</dbReference>
<accession>A0A067S2N1</accession>
<keyword evidence="3" id="KW-1185">Reference proteome</keyword>
<proteinExistence type="predicted"/>
<dbReference type="STRING" id="685588.A0A067S2N1"/>
<name>A0A067S2N1_GALM3</name>
<feature type="chain" id="PRO_5001648285" evidence="1">
    <location>
        <begin position="22"/>
        <end position="294"/>
    </location>
</feature>
<dbReference type="AlphaFoldDB" id="A0A067S2N1"/>
<protein>
    <submittedName>
        <fullName evidence="2">Uncharacterized protein</fullName>
    </submittedName>
</protein>
<sequence>MRSLLSLSFVFLTAVSRIAHAADASLFSPADQCVCEICLDPDATAAVAVKRQAISSPLLRRDLTNAQRLARGLPLKPPARRASPSIAARDAQTSPVPTVTYTVVAQVFQDTTSLGYVAPDPNYWTPLLTPDINSALRLSFSLPMGATAGSGLTLTQLNDNRGTYFAPVVGRDSTSSDLAAGSFNYLYLDPVAGIFAGPTPQSAPSYFSTSTGLDKQTETSVWSVDLVSMTLTLQWINTDSFTALLGLQIIDSSTPASILFVQCDHLYVGGDPSAFYSPFPAPVNAITLKIVQVV</sequence>
<gene>
    <name evidence="2" type="ORF">GALMADRAFT_149016</name>
</gene>
<dbReference type="OrthoDB" id="4584900at2759"/>
<dbReference type="HOGENOM" id="CLU_066064_0_1_1"/>
<organism evidence="2 3">
    <name type="scientific">Galerina marginata (strain CBS 339.88)</name>
    <dbReference type="NCBI Taxonomy" id="685588"/>
    <lineage>
        <taxon>Eukaryota</taxon>
        <taxon>Fungi</taxon>
        <taxon>Dikarya</taxon>
        <taxon>Basidiomycota</taxon>
        <taxon>Agaricomycotina</taxon>
        <taxon>Agaricomycetes</taxon>
        <taxon>Agaricomycetidae</taxon>
        <taxon>Agaricales</taxon>
        <taxon>Agaricineae</taxon>
        <taxon>Strophariaceae</taxon>
        <taxon>Galerina</taxon>
    </lineage>
</organism>
<evidence type="ECO:0000313" key="3">
    <source>
        <dbReference type="Proteomes" id="UP000027222"/>
    </source>
</evidence>
<evidence type="ECO:0000313" key="2">
    <source>
        <dbReference type="EMBL" id="KDR65070.1"/>
    </source>
</evidence>